<proteinExistence type="predicted"/>
<accession>A0A2V3E2S3</accession>
<dbReference type="EMBL" id="QHLZ01000001">
    <property type="protein sequence ID" value="PXA69524.1"/>
    <property type="molecule type" value="Genomic_DNA"/>
</dbReference>
<gene>
    <name evidence="1" type="ORF">CVS29_03005</name>
</gene>
<dbReference type="RefSeq" id="WP_110104809.1">
    <property type="nucleotide sequence ID" value="NZ_JACBZZ010000001.1"/>
</dbReference>
<organism evidence="1 2">
    <name type="scientific">Arthrobacter psychrochitiniphilus</name>
    <dbReference type="NCBI Taxonomy" id="291045"/>
    <lineage>
        <taxon>Bacteria</taxon>
        <taxon>Bacillati</taxon>
        <taxon>Actinomycetota</taxon>
        <taxon>Actinomycetes</taxon>
        <taxon>Micrococcales</taxon>
        <taxon>Micrococcaceae</taxon>
        <taxon>Arthrobacter</taxon>
    </lineage>
</organism>
<name>A0A2V3E2S3_9MICC</name>
<protein>
    <submittedName>
        <fullName evidence="1">Uncharacterized protein</fullName>
    </submittedName>
</protein>
<sequence>MTFSTITRTKNASAVTRPQGISVLPAVDVNLGAVTFLTPSGHRAYYSAEPSQLVSALTQAVRPARWIPEIGTLVITVAQTGARAGRHVGFRLSAY</sequence>
<dbReference type="OrthoDB" id="4949986at2"/>
<reference evidence="1 2" key="1">
    <citation type="submission" date="2018-05" db="EMBL/GenBank/DDBJ databases">
        <title>Genetic diversity of glacier-inhabiting Cryobacterium bacteria in China and description of Cryobacterium mengkeensis sp. nov. and Arthrobacter glacialis sp. nov.</title>
        <authorList>
            <person name="Liu Q."/>
            <person name="Xin Y.-H."/>
        </authorList>
    </citation>
    <scope>NUCLEOTIDE SEQUENCE [LARGE SCALE GENOMIC DNA]</scope>
    <source>
        <strain evidence="1 2">GP3</strain>
    </source>
</reference>
<dbReference type="AlphaFoldDB" id="A0A2V3E2S3"/>
<dbReference type="Proteomes" id="UP000246303">
    <property type="component" value="Unassembled WGS sequence"/>
</dbReference>
<comment type="caution">
    <text evidence="1">The sequence shown here is derived from an EMBL/GenBank/DDBJ whole genome shotgun (WGS) entry which is preliminary data.</text>
</comment>
<evidence type="ECO:0000313" key="1">
    <source>
        <dbReference type="EMBL" id="PXA69524.1"/>
    </source>
</evidence>
<keyword evidence="2" id="KW-1185">Reference proteome</keyword>
<evidence type="ECO:0000313" key="2">
    <source>
        <dbReference type="Proteomes" id="UP000246303"/>
    </source>
</evidence>